<evidence type="ECO:0000256" key="6">
    <source>
        <dbReference type="ARBA" id="ARBA00023157"/>
    </source>
</evidence>
<evidence type="ECO:0000256" key="8">
    <source>
        <dbReference type="SAM" id="MobiDB-lite"/>
    </source>
</evidence>
<evidence type="ECO:0000256" key="7">
    <source>
        <dbReference type="RuleBase" id="RU365009"/>
    </source>
</evidence>
<name>A0A1M2VHJ8_TRAPU</name>
<dbReference type="GO" id="GO:0005199">
    <property type="term" value="F:structural constituent of cell wall"/>
    <property type="evidence" value="ECO:0007669"/>
    <property type="project" value="InterPro"/>
</dbReference>
<evidence type="ECO:0000313" key="10">
    <source>
        <dbReference type="Proteomes" id="UP000184267"/>
    </source>
</evidence>
<keyword evidence="4 7" id="KW-0964">Secreted</keyword>
<evidence type="ECO:0000256" key="3">
    <source>
        <dbReference type="ARBA" id="ARBA00022512"/>
    </source>
</evidence>
<organism evidence="9 10">
    <name type="scientific">Trametes pubescens</name>
    <name type="common">White-rot fungus</name>
    <dbReference type="NCBI Taxonomy" id="154538"/>
    <lineage>
        <taxon>Eukaryota</taxon>
        <taxon>Fungi</taxon>
        <taxon>Dikarya</taxon>
        <taxon>Basidiomycota</taxon>
        <taxon>Agaricomycotina</taxon>
        <taxon>Agaricomycetes</taxon>
        <taxon>Polyporales</taxon>
        <taxon>Polyporaceae</taxon>
        <taxon>Trametes</taxon>
    </lineage>
</organism>
<reference evidence="9 10" key="1">
    <citation type="submission" date="2016-10" db="EMBL/GenBank/DDBJ databases">
        <title>Genome sequence of the basidiomycete white-rot fungus Trametes pubescens.</title>
        <authorList>
            <person name="Makela M.R."/>
            <person name="Granchi Z."/>
            <person name="Peng M."/>
            <person name="De Vries R.P."/>
            <person name="Grigoriev I."/>
            <person name="Riley R."/>
            <person name="Hilden K."/>
        </authorList>
    </citation>
    <scope>NUCLEOTIDE SEQUENCE [LARGE SCALE GENOMIC DNA]</scope>
    <source>
        <strain evidence="9 10">FBCC735</strain>
    </source>
</reference>
<dbReference type="OMA" id="GECNANA"/>
<feature type="chain" id="PRO_5013986452" description="Hydrophobin" evidence="7">
    <location>
        <begin position="21"/>
        <end position="141"/>
    </location>
</feature>
<dbReference type="Proteomes" id="UP000184267">
    <property type="component" value="Unassembled WGS sequence"/>
</dbReference>
<gene>
    <name evidence="9" type="ORF">TRAPUB_2083</name>
</gene>
<keyword evidence="6 7" id="KW-1015">Disulfide bond</keyword>
<dbReference type="PROSITE" id="PS00956">
    <property type="entry name" value="HYDROPHOBIN"/>
    <property type="match status" value="1"/>
</dbReference>
<dbReference type="InterPro" id="IPR001338">
    <property type="entry name" value="Class_I_Hydrophobin"/>
</dbReference>
<feature type="compositionally biased region" description="Low complexity" evidence="8">
    <location>
        <begin position="29"/>
        <end position="51"/>
    </location>
</feature>
<evidence type="ECO:0000256" key="4">
    <source>
        <dbReference type="ARBA" id="ARBA00022525"/>
    </source>
</evidence>
<proteinExistence type="inferred from homology"/>
<comment type="subcellular location">
    <subcellularLocation>
        <location evidence="1 7">Secreted</location>
        <location evidence="1 7">Cell wall</location>
    </subcellularLocation>
</comment>
<dbReference type="CDD" id="cd23507">
    <property type="entry name" value="hydrophobin_I"/>
    <property type="match status" value="1"/>
</dbReference>
<dbReference type="InterPro" id="IPR019778">
    <property type="entry name" value="Class_I_Hydrophobin_CS"/>
</dbReference>
<dbReference type="Pfam" id="PF01185">
    <property type="entry name" value="Hydrophobin"/>
    <property type="match status" value="1"/>
</dbReference>
<comment type="caution">
    <text evidence="9">The sequence shown here is derived from an EMBL/GenBank/DDBJ whole genome shotgun (WGS) entry which is preliminary data.</text>
</comment>
<dbReference type="GO" id="GO:0009277">
    <property type="term" value="C:fungal-type cell wall"/>
    <property type="evidence" value="ECO:0007669"/>
    <property type="project" value="InterPro"/>
</dbReference>
<evidence type="ECO:0000256" key="2">
    <source>
        <dbReference type="ARBA" id="ARBA00010446"/>
    </source>
</evidence>
<evidence type="ECO:0000313" key="9">
    <source>
        <dbReference type="EMBL" id="OJT07051.1"/>
    </source>
</evidence>
<evidence type="ECO:0000256" key="5">
    <source>
        <dbReference type="ARBA" id="ARBA00022729"/>
    </source>
</evidence>
<dbReference type="AlphaFoldDB" id="A0A1M2VHJ8"/>
<dbReference type="STRING" id="154538.A0A1M2VHJ8"/>
<protein>
    <recommendedName>
        <fullName evidence="7">Hydrophobin</fullName>
    </recommendedName>
</protein>
<comment type="similarity">
    <text evidence="2 7">Belongs to the fungal hydrophobin family.</text>
</comment>
<keyword evidence="5 7" id="KW-0732">Signal</keyword>
<accession>A0A1M2VHJ8</accession>
<keyword evidence="10" id="KW-1185">Reference proteome</keyword>
<dbReference type="EMBL" id="MNAD01001225">
    <property type="protein sequence ID" value="OJT07051.1"/>
    <property type="molecule type" value="Genomic_DNA"/>
</dbReference>
<feature type="signal peptide" evidence="7">
    <location>
        <begin position="1"/>
        <end position="20"/>
    </location>
</feature>
<evidence type="ECO:0000256" key="1">
    <source>
        <dbReference type="ARBA" id="ARBA00004191"/>
    </source>
</evidence>
<keyword evidence="3 7" id="KW-0134">Cell wall</keyword>
<feature type="region of interest" description="Disordered" evidence="8">
    <location>
        <begin position="27"/>
        <end position="51"/>
    </location>
</feature>
<sequence length="141" mass="13860">MFARLSITLTIASVALLAVATPNGKRWDTTTTSKAHTTPAPQPTKTVTVTAPASTPTSASQCSTGSVQCCNSVQSSSSPAASALLGLLGIVLEGIVADVGLGCSPISVIGVGGSSCSSNVVCCQDNSHGGLISIGCLPVTL</sequence>
<dbReference type="SMART" id="SM00075">
    <property type="entry name" value="HYDRO"/>
    <property type="match status" value="1"/>
</dbReference>